<evidence type="ECO:0000313" key="2">
    <source>
        <dbReference type="Proteomes" id="UP000239863"/>
    </source>
</evidence>
<evidence type="ECO:0000313" key="1">
    <source>
        <dbReference type="EMBL" id="PPK48072.1"/>
    </source>
</evidence>
<reference evidence="1 2" key="1">
    <citation type="submission" date="2018-02" db="EMBL/GenBank/DDBJ databases">
        <title>Genomic Encyclopedia of Archaeal and Bacterial Type Strains, Phase II (KMG-II): from individual species to whole genera.</title>
        <authorList>
            <person name="Goeker M."/>
        </authorList>
    </citation>
    <scope>NUCLEOTIDE SEQUENCE [LARGE SCALE GENOMIC DNA]</scope>
    <source>
        <strain evidence="1 2">DSM 15099</strain>
    </source>
</reference>
<comment type="caution">
    <text evidence="1">The sequence shown here is derived from an EMBL/GenBank/DDBJ whole genome shotgun (WGS) entry which is preliminary data.</text>
</comment>
<name>A0A2S6FX80_9CLOT</name>
<accession>A0A2S6FX80</accession>
<organism evidence="1 2">
    <name type="scientific">Clostridium algidicarnis DSM 15099</name>
    <dbReference type="NCBI Taxonomy" id="1121295"/>
    <lineage>
        <taxon>Bacteria</taxon>
        <taxon>Bacillati</taxon>
        <taxon>Bacillota</taxon>
        <taxon>Clostridia</taxon>
        <taxon>Eubacteriales</taxon>
        <taxon>Clostridiaceae</taxon>
        <taxon>Clostridium</taxon>
    </lineage>
</organism>
<dbReference type="RefSeq" id="WP_104410041.1">
    <property type="nucleotide sequence ID" value="NZ_PTIS01000010.1"/>
</dbReference>
<dbReference type="OrthoDB" id="1912763at2"/>
<dbReference type="AlphaFoldDB" id="A0A2S6FX80"/>
<sequence length="76" mass="8742">MKEKSYAFKNERGELINYIVKEYLSVNSSDYVIMSPENKATQLEVYKFNLEDGNEYLDAVKNQGELNLIKASAKTI</sequence>
<evidence type="ECO:0008006" key="3">
    <source>
        <dbReference type="Google" id="ProtNLM"/>
    </source>
</evidence>
<protein>
    <recommendedName>
        <fullName evidence="3">DUF1292 domain-containing protein</fullName>
    </recommendedName>
</protein>
<dbReference type="EMBL" id="PTIS01000010">
    <property type="protein sequence ID" value="PPK48072.1"/>
    <property type="molecule type" value="Genomic_DNA"/>
</dbReference>
<gene>
    <name evidence="1" type="ORF">BD821_11037</name>
</gene>
<dbReference type="Proteomes" id="UP000239863">
    <property type="component" value="Unassembled WGS sequence"/>
</dbReference>
<proteinExistence type="predicted"/>